<evidence type="ECO:0000256" key="2">
    <source>
        <dbReference type="ARBA" id="ARBA00004477"/>
    </source>
</evidence>
<dbReference type="Gene3D" id="1.20.120.1760">
    <property type="match status" value="1"/>
</dbReference>
<dbReference type="PROSITE" id="PS00379">
    <property type="entry name" value="CDP_ALCOHOL_P_TRANSF"/>
    <property type="match status" value="1"/>
</dbReference>
<gene>
    <name evidence="22" type="ORF">I9W82_005051</name>
</gene>
<dbReference type="RefSeq" id="XP_067546533.1">
    <property type="nucleotide sequence ID" value="XM_067694188.1"/>
</dbReference>
<dbReference type="GeneID" id="93653680"/>
<evidence type="ECO:0000256" key="1">
    <source>
        <dbReference type="ARBA" id="ARBA00000287"/>
    </source>
</evidence>
<proteinExistence type="inferred from homology"/>
<comment type="catalytic activity">
    <reaction evidence="1 18">
        <text>a CDP-1,2-diacyl-sn-glycerol + L-serine = a 1,2-diacyl-sn-glycero-3-phospho-L-serine + CMP + H(+)</text>
        <dbReference type="Rhea" id="RHEA:16913"/>
        <dbReference type="ChEBI" id="CHEBI:15378"/>
        <dbReference type="ChEBI" id="CHEBI:33384"/>
        <dbReference type="ChEBI" id="CHEBI:57262"/>
        <dbReference type="ChEBI" id="CHEBI:58332"/>
        <dbReference type="ChEBI" id="CHEBI:60377"/>
        <dbReference type="EC" id="2.7.8.8"/>
    </reaction>
</comment>
<dbReference type="PANTHER" id="PTHR14269">
    <property type="entry name" value="CDP-DIACYLGLYCEROL--GLYCEROL-3-PHOSPHATE 3-PHOSPHATIDYLTRANSFERASE-RELATED"/>
    <property type="match status" value="1"/>
</dbReference>
<dbReference type="PANTHER" id="PTHR14269:SF61">
    <property type="entry name" value="CDP-DIACYLGLYCEROL--SERINE O-PHOSPHATIDYLTRANSFERASE"/>
    <property type="match status" value="1"/>
</dbReference>
<comment type="pathway">
    <text evidence="17 18">Phospholipid metabolism; phosphatidylethanolamine biosynthesis; phosphatidylethanolamine from CDP-diacylglycerol: step 1/2.</text>
</comment>
<dbReference type="EC" id="2.7.8.8" evidence="5 18"/>
<evidence type="ECO:0000256" key="10">
    <source>
        <dbReference type="ARBA" id="ARBA00022824"/>
    </source>
</evidence>
<dbReference type="GO" id="GO:0003882">
    <property type="term" value="F:CDP-diacylglycerol-serine O-phosphatidyltransferase activity"/>
    <property type="evidence" value="ECO:0007669"/>
    <property type="project" value="UniProtKB-UniRule"/>
</dbReference>
<accession>A0A8H7Z8V7</accession>
<evidence type="ECO:0000256" key="20">
    <source>
        <dbReference type="SAM" id="MobiDB-lite"/>
    </source>
</evidence>
<dbReference type="Pfam" id="PF01066">
    <property type="entry name" value="CDP-OH_P_transf"/>
    <property type="match status" value="1"/>
</dbReference>
<dbReference type="InterPro" id="IPR050324">
    <property type="entry name" value="CDP-alcohol_PTase-I"/>
</dbReference>
<dbReference type="GO" id="GO:0006646">
    <property type="term" value="P:phosphatidylethanolamine biosynthetic process"/>
    <property type="evidence" value="ECO:0007669"/>
    <property type="project" value="UniProtKB-UniRule"/>
</dbReference>
<dbReference type="InterPro" id="IPR004533">
    <property type="entry name" value="CDP-diaglyc--ser_O-PTrfase"/>
</dbReference>
<evidence type="ECO:0000256" key="19">
    <source>
        <dbReference type="RuleBase" id="RU003750"/>
    </source>
</evidence>
<evidence type="ECO:0000256" key="4">
    <source>
        <dbReference type="ARBA" id="ARBA00010441"/>
    </source>
</evidence>
<organism evidence="22 23">
    <name type="scientific">Candida metapsilosis</name>
    <dbReference type="NCBI Taxonomy" id="273372"/>
    <lineage>
        <taxon>Eukaryota</taxon>
        <taxon>Fungi</taxon>
        <taxon>Dikarya</taxon>
        <taxon>Ascomycota</taxon>
        <taxon>Saccharomycotina</taxon>
        <taxon>Pichiomycetes</taxon>
        <taxon>Debaryomycetaceae</taxon>
        <taxon>Candida/Lodderomyces clade</taxon>
        <taxon>Candida</taxon>
    </lineage>
</organism>
<dbReference type="InterPro" id="IPR048254">
    <property type="entry name" value="CDP_ALCOHOL_P_TRANSF_CS"/>
</dbReference>
<comment type="pathway">
    <text evidence="3">Lipid metabolism.</text>
</comment>
<feature type="compositionally biased region" description="Low complexity" evidence="20">
    <location>
        <begin position="20"/>
        <end position="55"/>
    </location>
</feature>
<evidence type="ECO:0000256" key="16">
    <source>
        <dbReference type="ARBA" id="ARBA00032361"/>
    </source>
</evidence>
<feature type="region of interest" description="Disordered" evidence="20">
    <location>
        <begin position="1"/>
        <end position="59"/>
    </location>
</feature>
<keyword evidence="13 18" id="KW-0472">Membrane</keyword>
<keyword evidence="7 18" id="KW-0444">Lipid biosynthesis</keyword>
<dbReference type="GO" id="GO:0005789">
    <property type="term" value="C:endoplasmic reticulum membrane"/>
    <property type="evidence" value="ECO:0007669"/>
    <property type="project" value="UniProtKB-SubCell"/>
</dbReference>
<reference evidence="22 23" key="1">
    <citation type="submission" date="2020-12" db="EMBL/GenBank/DDBJ databases">
        <title>Effect of drift, selection, and recombination on the evolution of hybrid genomes in Candida yeast pathogens.</title>
        <authorList>
            <person name="Mixao V."/>
            <person name="Ksiezopolska E."/>
            <person name="Saus E."/>
            <person name="Boekhout T."/>
            <person name="Gacser A."/>
            <person name="Gabaldon T."/>
        </authorList>
    </citation>
    <scope>NUCLEOTIDE SEQUENCE [LARGE SCALE GENOMIC DNA]</scope>
    <source>
        <strain evidence="22 23">BP57</strain>
    </source>
</reference>
<protein>
    <recommendedName>
        <fullName evidence="6 18">CDP-diacylglycerol--serine O-phosphatidyltransferase</fullName>
        <ecNumber evidence="5 18">2.7.8.8</ecNumber>
    </recommendedName>
    <alternativeName>
        <fullName evidence="16 18">Phosphatidylserine synthase</fullName>
    </alternativeName>
</protein>
<dbReference type="Proteomes" id="UP000669133">
    <property type="component" value="Unassembled WGS sequence"/>
</dbReference>
<keyword evidence="14 18" id="KW-0594">Phospholipid biosynthesis</keyword>
<evidence type="ECO:0000256" key="11">
    <source>
        <dbReference type="ARBA" id="ARBA00022989"/>
    </source>
</evidence>
<evidence type="ECO:0000256" key="8">
    <source>
        <dbReference type="ARBA" id="ARBA00022679"/>
    </source>
</evidence>
<dbReference type="InterPro" id="IPR000462">
    <property type="entry name" value="CDP-OH_P_trans"/>
</dbReference>
<dbReference type="InterPro" id="IPR043130">
    <property type="entry name" value="CDP-OH_PTrfase_TM_dom"/>
</dbReference>
<evidence type="ECO:0000256" key="5">
    <source>
        <dbReference type="ARBA" id="ARBA00013174"/>
    </source>
</evidence>
<dbReference type="NCBIfam" id="TIGR00473">
    <property type="entry name" value="pssA"/>
    <property type="match status" value="1"/>
</dbReference>
<keyword evidence="9 21" id="KW-0812">Transmembrane</keyword>
<dbReference type="OrthoDB" id="448573at2759"/>
<comment type="caution">
    <text evidence="22">The sequence shown here is derived from an EMBL/GenBank/DDBJ whole genome shotgun (WGS) entry which is preliminary data.</text>
</comment>
<name>A0A8H7Z8V7_9ASCO</name>
<evidence type="ECO:0000256" key="17">
    <source>
        <dbReference type="ARBA" id="ARBA00060701"/>
    </source>
</evidence>
<evidence type="ECO:0000256" key="7">
    <source>
        <dbReference type="ARBA" id="ARBA00022516"/>
    </source>
</evidence>
<comment type="similarity">
    <text evidence="4 18 19">Belongs to the CDP-alcohol phosphatidyltransferase class-I family.</text>
</comment>
<evidence type="ECO:0000313" key="23">
    <source>
        <dbReference type="Proteomes" id="UP000669133"/>
    </source>
</evidence>
<dbReference type="AlphaFoldDB" id="A0A8H7Z8V7"/>
<dbReference type="GO" id="GO:0006659">
    <property type="term" value="P:phosphatidylserine biosynthetic process"/>
    <property type="evidence" value="ECO:0007669"/>
    <property type="project" value="UniProtKB-UniRule"/>
</dbReference>
<evidence type="ECO:0000256" key="12">
    <source>
        <dbReference type="ARBA" id="ARBA00023098"/>
    </source>
</evidence>
<dbReference type="FunFam" id="1.20.120.1760:FF:000022">
    <property type="entry name" value="CDP-diacylglycerol--serine O-phosphatidyltransferase"/>
    <property type="match status" value="1"/>
</dbReference>
<evidence type="ECO:0000256" key="18">
    <source>
        <dbReference type="PIRNR" id="PIRNR000852"/>
    </source>
</evidence>
<evidence type="ECO:0000256" key="14">
    <source>
        <dbReference type="ARBA" id="ARBA00023209"/>
    </source>
</evidence>
<keyword evidence="11 21" id="KW-1133">Transmembrane helix</keyword>
<evidence type="ECO:0000256" key="9">
    <source>
        <dbReference type="ARBA" id="ARBA00022692"/>
    </source>
</evidence>
<evidence type="ECO:0000256" key="6">
    <source>
        <dbReference type="ARBA" id="ARBA00017171"/>
    </source>
</evidence>
<keyword evidence="8 18" id="KW-0808">Transferase</keyword>
<dbReference type="PIRSF" id="PIRSF000852">
    <property type="entry name" value="Phosphatidylserine_synth_fun"/>
    <property type="match status" value="1"/>
</dbReference>
<keyword evidence="12 18" id="KW-0443">Lipid metabolism</keyword>
<dbReference type="UniPathway" id="UPA00558">
    <property type="reaction ID" value="UER00615"/>
</dbReference>
<feature type="transmembrane region" description="Helical" evidence="21">
    <location>
        <begin position="89"/>
        <end position="110"/>
    </location>
</feature>
<keyword evidence="15 18" id="KW-1208">Phospholipid metabolism</keyword>
<evidence type="ECO:0000313" key="22">
    <source>
        <dbReference type="EMBL" id="KAG5417417.1"/>
    </source>
</evidence>
<dbReference type="InterPro" id="IPR016271">
    <property type="entry name" value="CDP-diaglyc--ser_O-PTrfase_fun"/>
</dbReference>
<dbReference type="EMBL" id="JAEOAQ010000007">
    <property type="protein sequence ID" value="KAG5417417.1"/>
    <property type="molecule type" value="Genomic_DNA"/>
</dbReference>
<comment type="subcellular location">
    <subcellularLocation>
        <location evidence="2">Endoplasmic reticulum membrane</location>
        <topology evidence="2">Multi-pass membrane protein</topology>
    </subcellularLocation>
</comment>
<evidence type="ECO:0000256" key="3">
    <source>
        <dbReference type="ARBA" id="ARBA00005189"/>
    </source>
</evidence>
<keyword evidence="23" id="KW-1185">Reference proteome</keyword>
<evidence type="ECO:0000256" key="15">
    <source>
        <dbReference type="ARBA" id="ARBA00023264"/>
    </source>
</evidence>
<sequence>MSASTGYKKHLHDEGSTTNPDTSSSALVSDSDYDDSSSSRPNPPLRRSSSLFSLSSKEDIPKPEQTEYLKFINDNRHFSLVRNLHMADFITLLNGFSGFYAIISCLRYTLTGKSNYVQRAHFFIVLGLFFDFFDGRVARLRNKSSLMGQELDSLADLVSFGVSPATIAFTIGFQSTIDVLLLAFWVLCGLTRLARFNISVNNIPKDKTGKSQYFEGLPIPSNLLWVATMAFLVYKDWIHENLPLGVIFANTPYEFHLLAIGFVLQGCANISKSLKIPKP</sequence>
<evidence type="ECO:0000256" key="13">
    <source>
        <dbReference type="ARBA" id="ARBA00023136"/>
    </source>
</evidence>
<evidence type="ECO:0000256" key="21">
    <source>
        <dbReference type="SAM" id="Phobius"/>
    </source>
</evidence>
<keyword evidence="10 18" id="KW-0256">Endoplasmic reticulum</keyword>